<dbReference type="AlphaFoldDB" id="A0A820HFX8"/>
<dbReference type="EMBL" id="CAJOBD010033825">
    <property type="protein sequence ID" value="CAF4294442.1"/>
    <property type="molecule type" value="Genomic_DNA"/>
</dbReference>
<organism evidence="1 2">
    <name type="scientific">Rotaria sordida</name>
    <dbReference type="NCBI Taxonomy" id="392033"/>
    <lineage>
        <taxon>Eukaryota</taxon>
        <taxon>Metazoa</taxon>
        <taxon>Spiralia</taxon>
        <taxon>Gnathifera</taxon>
        <taxon>Rotifera</taxon>
        <taxon>Eurotatoria</taxon>
        <taxon>Bdelloidea</taxon>
        <taxon>Philodinida</taxon>
        <taxon>Philodinidae</taxon>
        <taxon>Rotaria</taxon>
    </lineage>
</organism>
<feature type="non-terminal residue" evidence="1">
    <location>
        <position position="1"/>
    </location>
</feature>
<dbReference type="SUPFAM" id="SSF50978">
    <property type="entry name" value="WD40 repeat-like"/>
    <property type="match status" value="1"/>
</dbReference>
<dbReference type="Proteomes" id="UP000663836">
    <property type="component" value="Unassembled WGS sequence"/>
</dbReference>
<sequence>QMTYPQKQNISFPNTIAVCLDENKSLNIRNGQEIEKRDCYMYHSECVWGIETYSIRSTSSATFNRLSFITCSADNTVRFWSIDQNETRSNFASSPVENVLNRHLMKIIYLDEDYSKLCDNPTTQATGTVG</sequence>
<dbReference type="PANTHER" id="PTHR45589:SF1">
    <property type="entry name" value="WD REPEAT DOMAIN 62, ISOFORM G"/>
    <property type="match status" value="1"/>
</dbReference>
<protein>
    <submittedName>
        <fullName evidence="1">Uncharacterized protein</fullName>
    </submittedName>
</protein>
<dbReference type="InterPro" id="IPR052779">
    <property type="entry name" value="WDR62"/>
</dbReference>
<evidence type="ECO:0000313" key="2">
    <source>
        <dbReference type="Proteomes" id="UP000663836"/>
    </source>
</evidence>
<accession>A0A820HFX8</accession>
<dbReference type="PANTHER" id="PTHR45589">
    <property type="entry name" value="WD REPEAT DOMAIN 62, ISOFORM G"/>
    <property type="match status" value="1"/>
</dbReference>
<proteinExistence type="predicted"/>
<gene>
    <name evidence="1" type="ORF">JBS370_LOCUS40178</name>
</gene>
<reference evidence="1" key="1">
    <citation type="submission" date="2021-02" db="EMBL/GenBank/DDBJ databases">
        <authorList>
            <person name="Nowell W R."/>
        </authorList>
    </citation>
    <scope>NUCLEOTIDE SEQUENCE</scope>
</reference>
<name>A0A820HFX8_9BILA</name>
<evidence type="ECO:0000313" key="1">
    <source>
        <dbReference type="EMBL" id="CAF4294442.1"/>
    </source>
</evidence>
<dbReference type="InterPro" id="IPR036322">
    <property type="entry name" value="WD40_repeat_dom_sf"/>
</dbReference>
<dbReference type="InterPro" id="IPR015943">
    <property type="entry name" value="WD40/YVTN_repeat-like_dom_sf"/>
</dbReference>
<dbReference type="Gene3D" id="2.130.10.10">
    <property type="entry name" value="YVTN repeat-like/Quinoprotein amine dehydrogenase"/>
    <property type="match status" value="1"/>
</dbReference>
<comment type="caution">
    <text evidence="1">The sequence shown here is derived from an EMBL/GenBank/DDBJ whole genome shotgun (WGS) entry which is preliminary data.</text>
</comment>